<dbReference type="eggNOG" id="ENOG502Z7RC">
    <property type="taxonomic scope" value="Bacteria"/>
</dbReference>
<dbReference type="STRING" id="584708.Apau_2303"/>
<sequence length="427" mass="45498">MRLEQRRVRVKGLRFGPVTEVRDGVLQVCREEALAAAADERFASLELDLACPGERVRLIPVKDVVEPRTKLEGGKGYFPGFCAPMGSAGEGVTLVLEGAAVVTCGPVVGFQEGFIDMSGPGADYTPFSGTCNVVLTAVPREGLEPHGYEAALRLAGLKLAEHLASRCAGASPDEVRVYERESLPEACAAHPDLPRVLYLCMSITQGLLHDTYVYGVDLKRSLPTLLHPNEVLDGALVSGNCVSACDKNTTYHHVNDPVVQALYRRHGVDLVFLGVVPTLEDVMLEGKLRAASMNRNLARSLGAQGVVVTEEGYGNPDTDLCLNARELERAGIRVVVIADEAAGTDGASQSLADATPEMDAFVSTGNVNEMIWVPPMERVLGDPKAIAVLSGGSAESLAPDGSMKVELQSVIGSTNEQGFSRLGCEWI</sequence>
<dbReference type="OrthoDB" id="583at2"/>
<dbReference type="RefSeq" id="WP_006301955.1">
    <property type="nucleotide sequence ID" value="NZ_CM001022.1"/>
</dbReference>
<reference evidence="1 2" key="1">
    <citation type="journal article" date="2010" name="Stand. Genomic Sci.">
        <title>Non-contiguous finished genome sequence of Aminomonas paucivorans type strain (GLU-3).</title>
        <authorList>
            <person name="Pitluck S."/>
            <person name="Yasawong M."/>
            <person name="Held B."/>
            <person name="Lapidus A."/>
            <person name="Nolan M."/>
            <person name="Copeland A."/>
            <person name="Lucas S."/>
            <person name="Del Rio T.G."/>
            <person name="Tice H."/>
            <person name="Cheng J.F."/>
            <person name="Chertkov O."/>
            <person name="Goodwin L."/>
            <person name="Tapia R."/>
            <person name="Han C."/>
            <person name="Liolios K."/>
            <person name="Ivanova N."/>
            <person name="Mavromatis K."/>
            <person name="Ovchinnikova G."/>
            <person name="Pati A."/>
            <person name="Chen A."/>
            <person name="Palaniappan K."/>
            <person name="Land M."/>
            <person name="Hauser L."/>
            <person name="Chang Y.J."/>
            <person name="Jeffries C.D."/>
            <person name="Pukall R."/>
            <person name="Spring S."/>
            <person name="Rohde M."/>
            <person name="Sikorski J."/>
            <person name="Goker M."/>
            <person name="Woyke T."/>
            <person name="Bristow J."/>
            <person name="Eisen J.A."/>
            <person name="Markowitz V."/>
            <person name="Hugenholtz P."/>
            <person name="Kyrpides N.C."/>
            <person name="Klenk H.P."/>
        </authorList>
    </citation>
    <scope>NUCLEOTIDE SEQUENCE [LARGE SCALE GENOMIC DNA]</scope>
    <source>
        <strain evidence="1 2">DSM 12260</strain>
    </source>
</reference>
<dbReference type="InterPro" id="IPR015417">
    <property type="entry name" value="Gly_reductase_pB_sua/b"/>
</dbReference>
<dbReference type="GO" id="GO:0050485">
    <property type="term" value="F:oxidoreductase activity, acting on X-H and Y-H to form an X-Y bond, with a disulfide as acceptor"/>
    <property type="evidence" value="ECO:0007669"/>
    <property type="project" value="InterPro"/>
</dbReference>
<dbReference type="AlphaFoldDB" id="E3CZS8"/>
<dbReference type="HOGENOM" id="CLU_050376_0_0_0"/>
<dbReference type="Proteomes" id="UP000005096">
    <property type="component" value="Chromosome"/>
</dbReference>
<proteinExistence type="predicted"/>
<keyword evidence="2" id="KW-1185">Reference proteome</keyword>
<dbReference type="Pfam" id="PF09338">
    <property type="entry name" value="Gly_reductase"/>
    <property type="match status" value="1"/>
</dbReference>
<gene>
    <name evidence="1" type="ORF">Apau_2303</name>
</gene>
<organism evidence="1 2">
    <name type="scientific">Aminomonas paucivorans DSM 12260</name>
    <dbReference type="NCBI Taxonomy" id="584708"/>
    <lineage>
        <taxon>Bacteria</taxon>
        <taxon>Thermotogati</taxon>
        <taxon>Synergistota</taxon>
        <taxon>Synergistia</taxon>
        <taxon>Synergistales</taxon>
        <taxon>Synergistaceae</taxon>
        <taxon>Aminomonas</taxon>
    </lineage>
</organism>
<evidence type="ECO:0000313" key="2">
    <source>
        <dbReference type="Proteomes" id="UP000005096"/>
    </source>
</evidence>
<accession>E3CZS8</accession>
<evidence type="ECO:0000313" key="1">
    <source>
        <dbReference type="EMBL" id="EFQ24710.1"/>
    </source>
</evidence>
<dbReference type="PaxDb" id="584708-Apau_2303"/>
<name>E3CZS8_9BACT</name>
<protein>
    <submittedName>
        <fullName evidence="1">Glycine/sarcosine/betaine reductase complex protein B alpha and beta subunits</fullName>
    </submittedName>
</protein>
<dbReference type="EMBL" id="CM001022">
    <property type="protein sequence ID" value="EFQ24710.1"/>
    <property type="molecule type" value="Genomic_DNA"/>
</dbReference>